<reference evidence="13" key="1">
    <citation type="submission" date="2018-09" db="EMBL/GenBank/DDBJ databases">
        <title>Complete genome sequence of thermophilic cyanobacteria strain Thermosynechococcus elongatus PKUAC-SCTE542.</title>
        <authorList>
            <person name="Liang Y."/>
            <person name="Tang J."/>
            <person name="Daroch M."/>
        </authorList>
    </citation>
    <scope>NUCLEOTIDE SEQUENCE [LARGE SCALE GENOMIC DNA]</scope>
    <source>
        <strain evidence="13">E542</strain>
    </source>
</reference>
<keyword evidence="13" id="KW-1185">Reference proteome</keyword>
<evidence type="ECO:0000256" key="6">
    <source>
        <dbReference type="ARBA" id="ARBA00022842"/>
    </source>
</evidence>
<dbReference type="CDD" id="cd00515">
    <property type="entry name" value="HAM1"/>
    <property type="match status" value="1"/>
</dbReference>
<dbReference type="GO" id="GO:0005829">
    <property type="term" value="C:cytosol"/>
    <property type="evidence" value="ECO:0007669"/>
    <property type="project" value="TreeGrafter"/>
</dbReference>
<dbReference type="Gene3D" id="3.90.950.10">
    <property type="match status" value="1"/>
</dbReference>
<keyword evidence="5 10" id="KW-0378">Hydrolase</keyword>
<dbReference type="NCBIfam" id="TIGR00042">
    <property type="entry name" value="RdgB/HAM1 family non-canonical purine NTP pyrophosphatase"/>
    <property type="match status" value="1"/>
</dbReference>
<dbReference type="PANTHER" id="PTHR11067:SF9">
    <property type="entry name" value="INOSINE TRIPHOSPHATE PYROPHOSPHATASE"/>
    <property type="match status" value="1"/>
</dbReference>
<dbReference type="GO" id="GO:0036222">
    <property type="term" value="F:XTP diphosphatase activity"/>
    <property type="evidence" value="ECO:0007669"/>
    <property type="project" value="UniProtKB-UniRule"/>
</dbReference>
<evidence type="ECO:0000256" key="9">
    <source>
        <dbReference type="ARBA" id="ARBA00052017"/>
    </source>
</evidence>
<dbReference type="InterPro" id="IPR029001">
    <property type="entry name" value="ITPase-like_fam"/>
</dbReference>
<name>A0A7D6IMV9_9CYAN</name>
<comment type="caution">
    <text evidence="10">Lacks conserved residue(s) required for the propagation of feature annotation.</text>
</comment>
<feature type="binding site" evidence="10">
    <location>
        <begin position="149"/>
        <end position="152"/>
    </location>
    <ligand>
        <name>substrate</name>
    </ligand>
</feature>
<gene>
    <name evidence="12" type="primary">rdgB</name>
    <name evidence="12" type="ORF">D3A95_10490</name>
</gene>
<organism evidence="12 13">
    <name type="scientific">Thermosynechococcus sichuanensis E542</name>
    <dbReference type="NCBI Taxonomy" id="2016101"/>
    <lineage>
        <taxon>Bacteria</taxon>
        <taxon>Bacillati</taxon>
        <taxon>Cyanobacteriota</taxon>
        <taxon>Cyanophyceae</taxon>
        <taxon>Acaryochloridales</taxon>
        <taxon>Thermosynechococcaceae</taxon>
        <taxon>Thermosynechococcus</taxon>
        <taxon>Thermosynechococcus sichuanensis</taxon>
    </lineage>
</organism>
<feature type="binding site" evidence="10">
    <location>
        <begin position="11"/>
        <end position="16"/>
    </location>
    <ligand>
        <name>substrate</name>
    </ligand>
</feature>
<evidence type="ECO:0000256" key="3">
    <source>
        <dbReference type="ARBA" id="ARBA00022723"/>
    </source>
</evidence>
<dbReference type="GO" id="GO:0000166">
    <property type="term" value="F:nucleotide binding"/>
    <property type="evidence" value="ECO:0007669"/>
    <property type="project" value="UniProtKB-KW"/>
</dbReference>
<feature type="binding site" evidence="10">
    <location>
        <begin position="177"/>
        <end position="178"/>
    </location>
    <ligand>
        <name>substrate</name>
    </ligand>
</feature>
<feature type="binding site" evidence="10">
    <location>
        <position position="172"/>
    </location>
    <ligand>
        <name>substrate</name>
    </ligand>
</feature>
<dbReference type="FunFam" id="3.90.950.10:FF:000001">
    <property type="entry name" value="dITP/XTP pyrophosphatase"/>
    <property type="match status" value="1"/>
</dbReference>
<evidence type="ECO:0000256" key="2">
    <source>
        <dbReference type="ARBA" id="ARBA00011738"/>
    </source>
</evidence>
<evidence type="ECO:0000256" key="7">
    <source>
        <dbReference type="ARBA" id="ARBA00023080"/>
    </source>
</evidence>
<comment type="subunit">
    <text evidence="2 10">Homodimer.</text>
</comment>
<evidence type="ECO:0000313" key="12">
    <source>
        <dbReference type="EMBL" id="QLL29409.1"/>
    </source>
</evidence>
<evidence type="ECO:0000256" key="5">
    <source>
        <dbReference type="ARBA" id="ARBA00022801"/>
    </source>
</evidence>
<keyword evidence="7 10" id="KW-0546">Nucleotide metabolism</keyword>
<keyword evidence="6 10" id="KW-0460">Magnesium</keyword>
<dbReference type="GO" id="GO:0046872">
    <property type="term" value="F:metal ion binding"/>
    <property type="evidence" value="ECO:0007669"/>
    <property type="project" value="UniProtKB-KW"/>
</dbReference>
<feature type="active site" description="Proton acceptor" evidence="10">
    <location>
        <position position="70"/>
    </location>
</feature>
<accession>A0A7D6IMV9</accession>
<dbReference type="InterPro" id="IPR020922">
    <property type="entry name" value="dITP/XTP_pyrophosphatase"/>
</dbReference>
<protein>
    <recommendedName>
        <fullName evidence="10">dITP/XTP pyrophosphatase</fullName>
        <ecNumber evidence="10">3.6.1.66</ecNumber>
    </recommendedName>
    <alternativeName>
        <fullName evidence="10">Non-canonical purine NTP pyrophosphatase</fullName>
    </alternativeName>
    <alternativeName>
        <fullName evidence="10">Non-standard purine NTP pyrophosphatase</fullName>
    </alternativeName>
    <alternativeName>
        <fullName evidence="10">Nucleoside-triphosphate diphosphatase</fullName>
    </alternativeName>
    <alternativeName>
        <fullName evidence="10">Nucleoside-triphosphate pyrophosphatase</fullName>
        <shortName evidence="10">NTPase</shortName>
    </alternativeName>
</protein>
<comment type="cofactor">
    <cofactor evidence="10">
        <name>Mg(2+)</name>
        <dbReference type="ChEBI" id="CHEBI:18420"/>
    </cofactor>
    <text evidence="10">Binds 1 Mg(2+) ion per subunit.</text>
</comment>
<evidence type="ECO:0000256" key="11">
    <source>
        <dbReference type="RuleBase" id="RU003781"/>
    </source>
</evidence>
<dbReference type="GO" id="GO:0009146">
    <property type="term" value="P:purine nucleoside triphosphate catabolic process"/>
    <property type="evidence" value="ECO:0007669"/>
    <property type="project" value="UniProtKB-UniRule"/>
</dbReference>
<dbReference type="GO" id="GO:0035870">
    <property type="term" value="F:dITP diphosphatase activity"/>
    <property type="evidence" value="ECO:0007669"/>
    <property type="project" value="UniProtKB-UniRule"/>
</dbReference>
<evidence type="ECO:0000256" key="1">
    <source>
        <dbReference type="ARBA" id="ARBA00008023"/>
    </source>
</evidence>
<dbReference type="AlphaFoldDB" id="A0A7D6IMV9"/>
<comment type="function">
    <text evidence="10">Pyrophosphatase that catalyzes the hydrolysis of nucleoside triphosphates to their monophosphate derivatives, with a high preference for the non-canonical purine nucleotides XTP (xanthosine triphosphate), dITP (deoxyinosine triphosphate) and ITP. Seems to function as a house-cleaning enzyme that removes non-canonical purine nucleotides from the nucleotide pool, thus preventing their incorporation into DNA/RNA and avoiding chromosomal lesions.</text>
</comment>
<proteinExistence type="inferred from homology"/>
<dbReference type="EMBL" id="CP032152">
    <property type="protein sequence ID" value="QLL29409.1"/>
    <property type="molecule type" value="Genomic_DNA"/>
</dbReference>
<dbReference type="GO" id="GO:0036220">
    <property type="term" value="F:ITP diphosphatase activity"/>
    <property type="evidence" value="ECO:0007669"/>
    <property type="project" value="UniProtKB-UniRule"/>
</dbReference>
<keyword evidence="4 10" id="KW-0547">Nucleotide-binding</keyword>
<dbReference type="InterPro" id="IPR002637">
    <property type="entry name" value="RdgB/HAM1"/>
</dbReference>
<dbReference type="EC" id="3.6.1.66" evidence="10"/>
<feature type="binding site" evidence="10">
    <location>
        <position position="71"/>
    </location>
    <ligand>
        <name>substrate</name>
    </ligand>
</feature>
<evidence type="ECO:0000256" key="4">
    <source>
        <dbReference type="ARBA" id="ARBA00022741"/>
    </source>
</evidence>
<dbReference type="GO" id="GO:0009117">
    <property type="term" value="P:nucleotide metabolic process"/>
    <property type="evidence" value="ECO:0007669"/>
    <property type="project" value="UniProtKB-KW"/>
</dbReference>
<comment type="catalytic activity">
    <reaction evidence="10">
        <text>ITP + H2O = IMP + diphosphate + H(+)</text>
        <dbReference type="Rhea" id="RHEA:29399"/>
        <dbReference type="ChEBI" id="CHEBI:15377"/>
        <dbReference type="ChEBI" id="CHEBI:15378"/>
        <dbReference type="ChEBI" id="CHEBI:33019"/>
        <dbReference type="ChEBI" id="CHEBI:58053"/>
        <dbReference type="ChEBI" id="CHEBI:61402"/>
        <dbReference type="EC" id="3.6.1.66"/>
    </reaction>
</comment>
<evidence type="ECO:0000313" key="13">
    <source>
        <dbReference type="Proteomes" id="UP000261812"/>
    </source>
</evidence>
<dbReference type="GO" id="GO:0017111">
    <property type="term" value="F:ribonucleoside triphosphate phosphatase activity"/>
    <property type="evidence" value="ECO:0007669"/>
    <property type="project" value="InterPro"/>
</dbReference>
<dbReference type="PANTHER" id="PTHR11067">
    <property type="entry name" value="INOSINE TRIPHOSPHATE PYROPHOSPHATASE/HAM1 PROTEIN"/>
    <property type="match status" value="1"/>
</dbReference>
<dbReference type="KEGG" id="tsq:D3A95_10490"/>
<dbReference type="Pfam" id="PF01725">
    <property type="entry name" value="Ham1p_like"/>
    <property type="match status" value="1"/>
</dbReference>
<dbReference type="Proteomes" id="UP000261812">
    <property type="component" value="Chromosome"/>
</dbReference>
<dbReference type="SUPFAM" id="SSF52972">
    <property type="entry name" value="ITPase-like"/>
    <property type="match status" value="1"/>
</dbReference>
<evidence type="ECO:0000256" key="10">
    <source>
        <dbReference type="HAMAP-Rule" id="MF_01405"/>
    </source>
</evidence>
<keyword evidence="3 10" id="KW-0479">Metal-binding</keyword>
<feature type="binding site" evidence="10">
    <location>
        <position position="70"/>
    </location>
    <ligand>
        <name>Mg(2+)</name>
        <dbReference type="ChEBI" id="CHEBI:18420"/>
    </ligand>
</feature>
<comment type="catalytic activity">
    <reaction evidence="9 10">
        <text>XTP + H2O = XMP + diphosphate + H(+)</text>
        <dbReference type="Rhea" id="RHEA:28610"/>
        <dbReference type="ChEBI" id="CHEBI:15377"/>
        <dbReference type="ChEBI" id="CHEBI:15378"/>
        <dbReference type="ChEBI" id="CHEBI:33019"/>
        <dbReference type="ChEBI" id="CHEBI:57464"/>
        <dbReference type="ChEBI" id="CHEBI:61314"/>
        <dbReference type="EC" id="3.6.1.66"/>
    </reaction>
</comment>
<comment type="similarity">
    <text evidence="1 10 11">Belongs to the HAM1 NTPase family.</text>
</comment>
<evidence type="ECO:0000256" key="8">
    <source>
        <dbReference type="ARBA" id="ARBA00051875"/>
    </source>
</evidence>
<dbReference type="RefSeq" id="WP_181494938.1">
    <property type="nucleotide sequence ID" value="NZ_CP032152.1"/>
</dbReference>
<comment type="catalytic activity">
    <reaction evidence="8 10">
        <text>dITP + H2O = dIMP + diphosphate + H(+)</text>
        <dbReference type="Rhea" id="RHEA:28342"/>
        <dbReference type="ChEBI" id="CHEBI:15377"/>
        <dbReference type="ChEBI" id="CHEBI:15378"/>
        <dbReference type="ChEBI" id="CHEBI:33019"/>
        <dbReference type="ChEBI" id="CHEBI:61194"/>
        <dbReference type="ChEBI" id="CHEBI:61382"/>
        <dbReference type="EC" id="3.6.1.66"/>
    </reaction>
</comment>
<sequence>MPVLAQAILASHNAGKVKEFQGWLQPWIGELLPLPATIEIAETADSFVGNACLKAATAAKEMGAWAIADDSGLAVHALGGAPGIYSARYGATDAERIERLLREMTGVSDRAAEFICVIALARPDGTIAVTTEGRCAGEILTAPRGQGGFGYDPIFWVPSQQRTFAEMNPTEKQQVSHRGQALQRLREYFQTFNP</sequence>
<dbReference type="HAMAP" id="MF_01405">
    <property type="entry name" value="Non_canon_purine_NTPase"/>
    <property type="match status" value="1"/>
</dbReference>